<dbReference type="OrthoDB" id="5293590at2"/>
<dbReference type="PANTHER" id="PTHR44051">
    <property type="entry name" value="GLUTATHIONE S-TRANSFERASE-RELATED"/>
    <property type="match status" value="1"/>
</dbReference>
<keyword evidence="4" id="KW-1185">Reference proteome</keyword>
<dbReference type="InterPro" id="IPR004045">
    <property type="entry name" value="Glutathione_S-Trfase_N"/>
</dbReference>
<dbReference type="InterPro" id="IPR036282">
    <property type="entry name" value="Glutathione-S-Trfase_C_sf"/>
</dbReference>
<dbReference type="InterPro" id="IPR040079">
    <property type="entry name" value="Glutathione_S-Trfase"/>
</dbReference>
<evidence type="ECO:0000313" key="4">
    <source>
        <dbReference type="Proteomes" id="UP000032300"/>
    </source>
</evidence>
<dbReference type="SFLD" id="SFLDS00019">
    <property type="entry name" value="Glutathione_Transferase_(cytos"/>
    <property type="match status" value="1"/>
</dbReference>
<dbReference type="Pfam" id="PF00043">
    <property type="entry name" value="GST_C"/>
    <property type="match status" value="1"/>
</dbReference>
<evidence type="ECO:0000259" key="1">
    <source>
        <dbReference type="PROSITE" id="PS50404"/>
    </source>
</evidence>
<dbReference type="AlphaFoldDB" id="A0A7U4J7L1"/>
<accession>A0A7U4J7L1</accession>
<sequence>MAETGRVKLYHWEPNANSGKPMLTLFEKGVAFDSHYLDLLAFDQHQPAYLAVNPLGTIPAMTHGDRVLTESTAMMEYVDDAFAGPRLMPADPVDAWRVRWWMKFMDQWLAPSFSMIGWSVFVGPSVRQRDPAELDAAIERIPMPERRVAWRKAISGAFSEEEMTESRRRVASGIGLLEQALAQREWLGSDAYSLADINGFNLAYALPLSQPQLSNDTLTPNIMRWLRAIYARPATRACWALGRTDMARRVTILEGAAA</sequence>
<reference evidence="3 4" key="2">
    <citation type="submission" date="2015-02" db="EMBL/GenBank/DDBJ databases">
        <title>The complete genome of Sphingomonas hengshuiensis sp. WHSC-8 isolated from soil of Hengshui Lake.</title>
        <authorList>
            <person name="Wei S."/>
            <person name="Guo J."/>
            <person name="Su C."/>
            <person name="Wu R."/>
            <person name="Zhang Z."/>
            <person name="Liang K."/>
            <person name="Li H."/>
            <person name="Wang T."/>
            <person name="Liu H."/>
            <person name="Zhang C."/>
            <person name="Li Z."/>
            <person name="Wang Q."/>
            <person name="Meng J."/>
        </authorList>
    </citation>
    <scope>NUCLEOTIDE SEQUENCE [LARGE SCALE GENOMIC DNA]</scope>
    <source>
        <strain evidence="3 4">WHSC-8</strain>
    </source>
</reference>
<dbReference type="SUPFAM" id="SSF47616">
    <property type="entry name" value="GST C-terminal domain-like"/>
    <property type="match status" value="1"/>
</dbReference>
<name>A0A7U4J7L1_9SPHN</name>
<proteinExistence type="predicted"/>
<dbReference type="Gene3D" id="3.40.30.10">
    <property type="entry name" value="Glutaredoxin"/>
    <property type="match status" value="1"/>
</dbReference>
<dbReference type="InterPro" id="IPR010987">
    <property type="entry name" value="Glutathione-S-Trfase_C-like"/>
</dbReference>
<organism evidence="3 4">
    <name type="scientific">Sphingomonas hengshuiensis</name>
    <dbReference type="NCBI Taxonomy" id="1609977"/>
    <lineage>
        <taxon>Bacteria</taxon>
        <taxon>Pseudomonadati</taxon>
        <taxon>Pseudomonadota</taxon>
        <taxon>Alphaproteobacteria</taxon>
        <taxon>Sphingomonadales</taxon>
        <taxon>Sphingomonadaceae</taxon>
        <taxon>Sphingomonas</taxon>
    </lineage>
</organism>
<feature type="domain" description="GST N-terminal" evidence="1">
    <location>
        <begin position="5"/>
        <end position="86"/>
    </location>
</feature>
<protein>
    <submittedName>
        <fullName evidence="3">Glutathione S-transferase</fullName>
    </submittedName>
</protein>
<dbReference type="CDD" id="cd00570">
    <property type="entry name" value="GST_N_family"/>
    <property type="match status" value="1"/>
</dbReference>
<evidence type="ECO:0000259" key="2">
    <source>
        <dbReference type="PROSITE" id="PS50405"/>
    </source>
</evidence>
<dbReference type="SFLD" id="SFLDG00358">
    <property type="entry name" value="Main_(cytGST)"/>
    <property type="match status" value="1"/>
</dbReference>
<dbReference type="EMBL" id="CP010836">
    <property type="protein sequence ID" value="AJP71715.1"/>
    <property type="molecule type" value="Genomic_DNA"/>
</dbReference>
<feature type="domain" description="GST C-terminal" evidence="2">
    <location>
        <begin position="91"/>
        <end position="253"/>
    </location>
</feature>
<evidence type="ECO:0000313" key="3">
    <source>
        <dbReference type="EMBL" id="AJP71715.1"/>
    </source>
</evidence>
<dbReference type="InterPro" id="IPR004046">
    <property type="entry name" value="GST_C"/>
</dbReference>
<reference evidence="3 4" key="1">
    <citation type="journal article" date="2015" name="Int. J. Syst. Evol. Microbiol.">
        <title>Sphingomonas hengshuiensis sp. nov., isolated from lake wetland.</title>
        <authorList>
            <person name="Wei S."/>
            <person name="Wang T."/>
            <person name="Liu H."/>
            <person name="Zhang C."/>
            <person name="Guo J."/>
            <person name="Wang Q."/>
            <person name="Liang K."/>
            <person name="Zhang Z."/>
        </authorList>
    </citation>
    <scope>NUCLEOTIDE SEQUENCE [LARGE SCALE GENOMIC DNA]</scope>
    <source>
        <strain evidence="3 4">WHSC-8</strain>
    </source>
</reference>
<dbReference type="PROSITE" id="PS50405">
    <property type="entry name" value="GST_CTER"/>
    <property type="match status" value="1"/>
</dbReference>
<dbReference type="SUPFAM" id="SSF52833">
    <property type="entry name" value="Thioredoxin-like"/>
    <property type="match status" value="1"/>
</dbReference>
<dbReference type="GO" id="GO:0016740">
    <property type="term" value="F:transferase activity"/>
    <property type="evidence" value="ECO:0007669"/>
    <property type="project" value="UniProtKB-KW"/>
</dbReference>
<dbReference type="Pfam" id="PF13409">
    <property type="entry name" value="GST_N_2"/>
    <property type="match status" value="1"/>
</dbReference>
<gene>
    <name evidence="3" type="ORF">TS85_07835</name>
</gene>
<dbReference type="PANTHER" id="PTHR44051:SF8">
    <property type="entry name" value="GLUTATHIONE S-TRANSFERASE GSTA"/>
    <property type="match status" value="1"/>
</dbReference>
<keyword evidence="3" id="KW-0808">Transferase</keyword>
<dbReference type="Proteomes" id="UP000032300">
    <property type="component" value="Chromosome"/>
</dbReference>
<dbReference type="KEGG" id="sphi:TS85_07835"/>
<dbReference type="PROSITE" id="PS50404">
    <property type="entry name" value="GST_NTER"/>
    <property type="match status" value="1"/>
</dbReference>
<dbReference type="InterPro" id="IPR036249">
    <property type="entry name" value="Thioredoxin-like_sf"/>
</dbReference>
<dbReference type="Gene3D" id="1.20.1050.10">
    <property type="match status" value="1"/>
</dbReference>